<keyword evidence="4" id="KW-0800">Toxin</keyword>
<dbReference type="PRINTS" id="PR01488">
    <property type="entry name" value="RTXTOXINA"/>
</dbReference>
<dbReference type="Pfam" id="PF00353">
    <property type="entry name" value="HemolysinCabind"/>
    <property type="match status" value="5"/>
</dbReference>
<keyword evidence="5" id="KW-0677">Repeat</keyword>
<dbReference type="PROSITE" id="PS00330">
    <property type="entry name" value="HEMOLYSIN_CALCIUM"/>
    <property type="match status" value="7"/>
</dbReference>
<evidence type="ECO:0000256" key="8">
    <source>
        <dbReference type="SAM" id="MobiDB-lite"/>
    </source>
</evidence>
<name>A0ABS9VL58_9SPHN</name>
<evidence type="ECO:0000313" key="10">
    <source>
        <dbReference type="Proteomes" id="UP001203058"/>
    </source>
</evidence>
<dbReference type="InterPro" id="IPR001343">
    <property type="entry name" value="Hemolysn_Ca-bd"/>
</dbReference>
<dbReference type="InterPro" id="IPR018511">
    <property type="entry name" value="Hemolysin-typ_Ca-bd_CS"/>
</dbReference>
<evidence type="ECO:0008006" key="11">
    <source>
        <dbReference type="Google" id="ProtNLM"/>
    </source>
</evidence>
<proteinExistence type="predicted"/>
<dbReference type="PANTHER" id="PTHR38340:SF1">
    <property type="entry name" value="S-LAYER PROTEIN"/>
    <property type="match status" value="1"/>
</dbReference>
<evidence type="ECO:0000313" key="9">
    <source>
        <dbReference type="EMBL" id="MCH8615703.1"/>
    </source>
</evidence>
<feature type="region of interest" description="Disordered" evidence="8">
    <location>
        <begin position="152"/>
        <end position="202"/>
    </location>
</feature>
<dbReference type="PANTHER" id="PTHR38340">
    <property type="entry name" value="S-LAYER PROTEIN"/>
    <property type="match status" value="1"/>
</dbReference>
<dbReference type="InterPro" id="IPR050557">
    <property type="entry name" value="RTX_toxin/Mannuronan_C5-epim"/>
</dbReference>
<reference evidence="9 10" key="1">
    <citation type="submission" date="2022-03" db="EMBL/GenBank/DDBJ databases">
        <authorList>
            <person name="Jo J.-H."/>
            <person name="Im W.-T."/>
        </authorList>
    </citation>
    <scope>NUCLEOTIDE SEQUENCE [LARGE SCALE GENOMIC DNA]</scope>
    <source>
        <strain evidence="9 10">SM33</strain>
    </source>
</reference>
<gene>
    <name evidence="9" type="ORF">LZ016_06265</name>
</gene>
<dbReference type="SUPFAM" id="SSF51120">
    <property type="entry name" value="beta-Roll"/>
    <property type="match status" value="4"/>
</dbReference>
<evidence type="ECO:0000256" key="2">
    <source>
        <dbReference type="ARBA" id="ARBA00004613"/>
    </source>
</evidence>
<keyword evidence="3" id="KW-0964">Secreted</keyword>
<evidence type="ECO:0000256" key="5">
    <source>
        <dbReference type="ARBA" id="ARBA00022737"/>
    </source>
</evidence>
<comment type="caution">
    <text evidence="9">The sequence shown here is derived from an EMBL/GenBank/DDBJ whole genome shotgun (WGS) entry which is preliminary data.</text>
</comment>
<evidence type="ECO:0000256" key="6">
    <source>
        <dbReference type="ARBA" id="ARBA00023026"/>
    </source>
</evidence>
<dbReference type="EMBL" id="JAKZHW010000001">
    <property type="protein sequence ID" value="MCH8615703.1"/>
    <property type="molecule type" value="Genomic_DNA"/>
</dbReference>
<dbReference type="Proteomes" id="UP001203058">
    <property type="component" value="Unassembled WGS sequence"/>
</dbReference>
<dbReference type="InterPro" id="IPR011049">
    <property type="entry name" value="Serralysin-like_metalloprot_C"/>
</dbReference>
<comment type="subcellular location">
    <subcellularLocation>
        <location evidence="1">Membrane</location>
    </subcellularLocation>
    <subcellularLocation>
        <location evidence="2">Secreted</location>
    </subcellularLocation>
</comment>
<evidence type="ECO:0000256" key="1">
    <source>
        <dbReference type="ARBA" id="ARBA00004370"/>
    </source>
</evidence>
<keyword evidence="7" id="KW-0472">Membrane</keyword>
<keyword evidence="10" id="KW-1185">Reference proteome</keyword>
<evidence type="ECO:0000256" key="3">
    <source>
        <dbReference type="ARBA" id="ARBA00022525"/>
    </source>
</evidence>
<evidence type="ECO:0000256" key="4">
    <source>
        <dbReference type="ARBA" id="ARBA00022656"/>
    </source>
</evidence>
<organism evidence="9 10">
    <name type="scientific">Sphingomonas telluris</name>
    <dbReference type="NCBI Taxonomy" id="2907998"/>
    <lineage>
        <taxon>Bacteria</taxon>
        <taxon>Pseudomonadati</taxon>
        <taxon>Pseudomonadota</taxon>
        <taxon>Alphaproteobacteria</taxon>
        <taxon>Sphingomonadales</taxon>
        <taxon>Sphingomonadaceae</taxon>
        <taxon>Sphingomonas</taxon>
    </lineage>
</organism>
<accession>A0ABS9VL58</accession>
<keyword evidence="6" id="KW-0843">Virulence</keyword>
<dbReference type="PRINTS" id="PR00313">
    <property type="entry name" value="CABNDNGRPT"/>
</dbReference>
<dbReference type="Gene3D" id="2.150.10.10">
    <property type="entry name" value="Serralysin-like metalloprotease, C-terminal"/>
    <property type="match status" value="6"/>
</dbReference>
<evidence type="ECO:0000256" key="7">
    <source>
        <dbReference type="ARBA" id="ARBA00023136"/>
    </source>
</evidence>
<dbReference type="InterPro" id="IPR003995">
    <property type="entry name" value="RTX_toxin_determinant-A"/>
</dbReference>
<protein>
    <recommendedName>
        <fullName evidence="11">Calcium-binding protein</fullName>
    </recommendedName>
</protein>
<sequence length="574" mass="57755">MNGPQDTGHGTDTLINIEGLVGSLFADTLTGGAANDLIHGMAGDDHIYGAEGSDLLLGYEGDDYIDGGTLGDQMLGGEGDDTFIVDDLSDDVTEYANQGTDTIISSVSYNLYPTSSEVENISLVGTADVDAVGNSLDNTFIGNRGANALTGWGGNDSLQGNGGNDTLDGGPGSDVLNGGDGNDALSGGEGNDTLDGGSGGDAMEGGVGDDVYYVGNAFDQVIEAPESGNDKVYSSASYTLGANVESLQLLGSSSINGTGNELDNKLTGNSGANVFDGGLGADTLDGGSGADVLRGGAGNDIYYVDAAGDQIVEVASSGNDSVNSSVTYALGDFVENLRLTGGSNVDGTGNNLNNLLVGNSGANVLDGRAGADKMGGGAGNDTYYVDNAGDQVVENASSGSDTVYSSISYSLGENVETLRLVGSSAITATGNSLDNVIAGNSGANTLQGGAGNDKLYGAKGTDQLWGGSGADEFAFGAGQFGGFTAATAERIHDFSHAEGDRIGLDQMDANTLIAGNQSFTFIGNQSFHNIAGELRTVQSASFTYVYGDTNGDGIADFLVLLDGVQLLSGADFIL</sequence>